<organism evidence="4 5">
    <name type="scientific">Vibrio kanaloae</name>
    <dbReference type="NCBI Taxonomy" id="170673"/>
    <lineage>
        <taxon>Bacteria</taxon>
        <taxon>Pseudomonadati</taxon>
        <taxon>Pseudomonadota</taxon>
        <taxon>Gammaproteobacteria</taxon>
        <taxon>Vibrionales</taxon>
        <taxon>Vibrionaceae</taxon>
        <taxon>Vibrio</taxon>
    </lineage>
</organism>
<dbReference type="CDD" id="cd01949">
    <property type="entry name" value="GGDEF"/>
    <property type="match status" value="1"/>
</dbReference>
<evidence type="ECO:0000313" key="4">
    <source>
        <dbReference type="EMBL" id="TKF26106.1"/>
    </source>
</evidence>
<evidence type="ECO:0000259" key="3">
    <source>
        <dbReference type="PROSITE" id="PS50887"/>
    </source>
</evidence>
<dbReference type="InterPro" id="IPR050469">
    <property type="entry name" value="Diguanylate_Cyclase"/>
</dbReference>
<dbReference type="PANTHER" id="PTHR45138">
    <property type="entry name" value="REGULATORY COMPONENTS OF SENSORY TRANSDUCTION SYSTEM"/>
    <property type="match status" value="1"/>
</dbReference>
<gene>
    <name evidence="4" type="ORF">FCV52_09540</name>
</gene>
<evidence type="ECO:0000313" key="5">
    <source>
        <dbReference type="Proteomes" id="UP000305234"/>
    </source>
</evidence>
<evidence type="ECO:0000256" key="2">
    <source>
        <dbReference type="ARBA" id="ARBA00034247"/>
    </source>
</evidence>
<dbReference type="GO" id="GO:0052621">
    <property type="term" value="F:diguanylate cyclase activity"/>
    <property type="evidence" value="ECO:0007669"/>
    <property type="project" value="UniProtKB-EC"/>
</dbReference>
<dbReference type="Gene3D" id="3.30.70.270">
    <property type="match status" value="1"/>
</dbReference>
<dbReference type="InterPro" id="IPR043128">
    <property type="entry name" value="Rev_trsase/Diguanyl_cyclase"/>
</dbReference>
<sequence>MSVNTCDKNVSADPLDISTISKATWQDLINQIRFLELENKKLKDRVCSLENQIRIDCLTKVETREYGMTYLEMSLKNEQLNSLGLVFIDVDHLKIINDTEGHVVGDKVLSYVGSALKNIQKPCQSISRYGGDEFLAVLPNATHQETNVWCKQLHETLAKQRLPLARSSLSITVTTGSYVYNMEGDEKLTSNQLISLVDLDMYQKKGGRIR</sequence>
<dbReference type="PANTHER" id="PTHR45138:SF9">
    <property type="entry name" value="DIGUANYLATE CYCLASE DGCM-RELATED"/>
    <property type="match status" value="1"/>
</dbReference>
<evidence type="ECO:0000256" key="1">
    <source>
        <dbReference type="ARBA" id="ARBA00012528"/>
    </source>
</evidence>
<dbReference type="InterPro" id="IPR000160">
    <property type="entry name" value="GGDEF_dom"/>
</dbReference>
<dbReference type="Pfam" id="PF00990">
    <property type="entry name" value="GGDEF"/>
    <property type="match status" value="1"/>
</dbReference>
<dbReference type="AlphaFoldDB" id="A0A4U1YZV5"/>
<feature type="domain" description="GGDEF" evidence="3">
    <location>
        <begin position="81"/>
        <end position="210"/>
    </location>
</feature>
<protein>
    <recommendedName>
        <fullName evidence="1">diguanylate cyclase</fullName>
        <ecNumber evidence="1">2.7.7.65</ecNumber>
    </recommendedName>
</protein>
<dbReference type="InterPro" id="IPR029787">
    <property type="entry name" value="Nucleotide_cyclase"/>
</dbReference>
<dbReference type="NCBIfam" id="TIGR00254">
    <property type="entry name" value="GGDEF"/>
    <property type="match status" value="1"/>
</dbReference>
<name>A0A4U1YZV5_9VIBR</name>
<accession>A0A4U1YZV5</accession>
<reference evidence="4 5" key="1">
    <citation type="submission" date="2019-04" db="EMBL/GenBank/DDBJ databases">
        <title>A reverse ecology approach based on a biological definition of microbial populations.</title>
        <authorList>
            <person name="Arevalo P."/>
            <person name="Vaninsberghe D."/>
            <person name="Elsherbini J."/>
            <person name="Gore J."/>
            <person name="Polz M."/>
        </authorList>
    </citation>
    <scope>NUCLEOTIDE SEQUENCE [LARGE SCALE GENOMIC DNA]</scope>
    <source>
        <strain evidence="4 5">10N.261.46.E4</strain>
    </source>
</reference>
<comment type="catalytic activity">
    <reaction evidence="2">
        <text>2 GTP = 3',3'-c-di-GMP + 2 diphosphate</text>
        <dbReference type="Rhea" id="RHEA:24898"/>
        <dbReference type="ChEBI" id="CHEBI:33019"/>
        <dbReference type="ChEBI" id="CHEBI:37565"/>
        <dbReference type="ChEBI" id="CHEBI:58805"/>
        <dbReference type="EC" id="2.7.7.65"/>
    </reaction>
</comment>
<comment type="caution">
    <text evidence="4">The sequence shown here is derived from an EMBL/GenBank/DDBJ whole genome shotgun (WGS) entry which is preliminary data.</text>
</comment>
<dbReference type="EMBL" id="SYUW01000024">
    <property type="protein sequence ID" value="TKF26106.1"/>
    <property type="molecule type" value="Genomic_DNA"/>
</dbReference>
<proteinExistence type="predicted"/>
<dbReference type="RefSeq" id="WP_005376136.1">
    <property type="nucleotide sequence ID" value="NZ_SYUW01000024.1"/>
</dbReference>
<dbReference type="EC" id="2.7.7.65" evidence="1"/>
<dbReference type="PROSITE" id="PS50887">
    <property type="entry name" value="GGDEF"/>
    <property type="match status" value="1"/>
</dbReference>
<dbReference type="SUPFAM" id="SSF55073">
    <property type="entry name" value="Nucleotide cyclase"/>
    <property type="match status" value="1"/>
</dbReference>
<dbReference type="SMART" id="SM00267">
    <property type="entry name" value="GGDEF"/>
    <property type="match status" value="1"/>
</dbReference>
<dbReference type="Proteomes" id="UP000305234">
    <property type="component" value="Unassembled WGS sequence"/>
</dbReference>